<dbReference type="EMBL" id="LAZR01051950">
    <property type="protein sequence ID" value="KKK84049.1"/>
    <property type="molecule type" value="Genomic_DNA"/>
</dbReference>
<organism evidence="1">
    <name type="scientific">marine sediment metagenome</name>
    <dbReference type="NCBI Taxonomy" id="412755"/>
    <lineage>
        <taxon>unclassified sequences</taxon>
        <taxon>metagenomes</taxon>
        <taxon>ecological metagenomes</taxon>
    </lineage>
</organism>
<evidence type="ECO:0000313" key="1">
    <source>
        <dbReference type="EMBL" id="KKK84049.1"/>
    </source>
</evidence>
<accession>A0A0F9B080</accession>
<dbReference type="AlphaFoldDB" id="A0A0F9B080"/>
<dbReference type="SUPFAM" id="SSF53448">
    <property type="entry name" value="Nucleotide-diphospho-sugar transferases"/>
    <property type="match status" value="1"/>
</dbReference>
<comment type="caution">
    <text evidence="1">The sequence shown here is derived from an EMBL/GenBank/DDBJ whole genome shotgun (WGS) entry which is preliminary data.</text>
</comment>
<evidence type="ECO:0008006" key="2">
    <source>
        <dbReference type="Google" id="ProtNLM"/>
    </source>
</evidence>
<sequence length="244" mass="27588">MRVALCTCVWQRHDVTAVFWAAYRHLCEWWADHEVVPVVAVSDDPVHRELAPAETVFREMPNEPLGRKFNATLTAARELGADVICITGSDDLMCERVAGALERHIAAATPYVGLRDLYFHETWTGRTGYWPGYQRPHRIGEPAGCHRLIRREVLDQLGWRLWEDARHRGMDHSSFQSLRSVGVKAAALVTVRDLDGCAVDLKSATNLWDYDHVKPQTLSDDTILDHLPADVRTMIRGLRVEAAA</sequence>
<proteinExistence type="predicted"/>
<name>A0A0F9B080_9ZZZZ</name>
<protein>
    <recommendedName>
        <fullName evidence="2">Glycosyltransferase 2-like domain-containing protein</fullName>
    </recommendedName>
</protein>
<reference evidence="1" key="1">
    <citation type="journal article" date="2015" name="Nature">
        <title>Complex archaea that bridge the gap between prokaryotes and eukaryotes.</title>
        <authorList>
            <person name="Spang A."/>
            <person name="Saw J.H."/>
            <person name="Jorgensen S.L."/>
            <person name="Zaremba-Niedzwiedzka K."/>
            <person name="Martijn J."/>
            <person name="Lind A.E."/>
            <person name="van Eijk R."/>
            <person name="Schleper C."/>
            <person name="Guy L."/>
            <person name="Ettema T.J."/>
        </authorList>
    </citation>
    <scope>NUCLEOTIDE SEQUENCE</scope>
</reference>
<dbReference type="InterPro" id="IPR029044">
    <property type="entry name" value="Nucleotide-diphossugar_trans"/>
</dbReference>
<gene>
    <name evidence="1" type="ORF">LCGC14_2787260</name>
</gene>